<keyword evidence="2" id="KW-0436">Ligase</keyword>
<keyword evidence="6" id="KW-1185">Reference proteome</keyword>
<feature type="region of interest" description="Disordered" evidence="3">
    <location>
        <begin position="1"/>
        <end position="24"/>
    </location>
</feature>
<dbReference type="GO" id="GO:0003910">
    <property type="term" value="F:DNA ligase (ATP) activity"/>
    <property type="evidence" value="ECO:0007669"/>
    <property type="project" value="InterPro"/>
</dbReference>
<proteinExistence type="inferred from homology"/>
<dbReference type="CDD" id="cd07906">
    <property type="entry name" value="Adenylation_DNA_ligase_LigD_LigC"/>
    <property type="match status" value="1"/>
</dbReference>
<dbReference type="SUPFAM" id="SSF56091">
    <property type="entry name" value="DNA ligase/mRNA capping enzyme, catalytic domain"/>
    <property type="match status" value="1"/>
</dbReference>
<evidence type="ECO:0000256" key="1">
    <source>
        <dbReference type="ARBA" id="ARBA00007572"/>
    </source>
</evidence>
<feature type="compositionally biased region" description="Basic residues" evidence="3">
    <location>
        <begin position="1"/>
        <end position="11"/>
    </location>
</feature>
<accession>A0A6I3KPN2</accession>
<gene>
    <name evidence="5" type="ORF">GIW81_18060</name>
</gene>
<evidence type="ECO:0000313" key="6">
    <source>
        <dbReference type="Proteomes" id="UP000440694"/>
    </source>
</evidence>
<comment type="similarity">
    <text evidence="1">Belongs to the ATP-dependent DNA ligase family.</text>
</comment>
<organism evidence="5 6">
    <name type="scientific">Hyphomicrobium album</name>
    <dbReference type="NCBI Taxonomy" id="2665159"/>
    <lineage>
        <taxon>Bacteria</taxon>
        <taxon>Pseudomonadati</taxon>
        <taxon>Pseudomonadota</taxon>
        <taxon>Alphaproteobacteria</taxon>
        <taxon>Hyphomicrobiales</taxon>
        <taxon>Hyphomicrobiaceae</taxon>
        <taxon>Hyphomicrobium</taxon>
    </lineage>
</organism>
<dbReference type="GO" id="GO:0005524">
    <property type="term" value="F:ATP binding"/>
    <property type="evidence" value="ECO:0007669"/>
    <property type="project" value="InterPro"/>
</dbReference>
<comment type="caution">
    <text evidence="5">The sequence shown here is derived from an EMBL/GenBank/DDBJ whole genome shotgun (WGS) entry which is preliminary data.</text>
</comment>
<dbReference type="PROSITE" id="PS50160">
    <property type="entry name" value="DNA_LIGASE_A3"/>
    <property type="match status" value="1"/>
</dbReference>
<dbReference type="GO" id="GO:0006281">
    <property type="term" value="P:DNA repair"/>
    <property type="evidence" value="ECO:0007669"/>
    <property type="project" value="InterPro"/>
</dbReference>
<dbReference type="Pfam" id="PF01068">
    <property type="entry name" value="DNA_ligase_A_M"/>
    <property type="match status" value="1"/>
</dbReference>
<dbReference type="InterPro" id="IPR050191">
    <property type="entry name" value="ATP-dep_DNA_ligase"/>
</dbReference>
<name>A0A6I3KPN2_9HYPH</name>
<dbReference type="Proteomes" id="UP000440694">
    <property type="component" value="Unassembled WGS sequence"/>
</dbReference>
<evidence type="ECO:0000259" key="4">
    <source>
        <dbReference type="PROSITE" id="PS50160"/>
    </source>
</evidence>
<dbReference type="AlphaFoldDB" id="A0A6I3KPN2"/>
<dbReference type="PANTHER" id="PTHR45674">
    <property type="entry name" value="DNA LIGASE 1/3 FAMILY MEMBER"/>
    <property type="match status" value="1"/>
</dbReference>
<dbReference type="PANTHER" id="PTHR45674:SF4">
    <property type="entry name" value="DNA LIGASE 1"/>
    <property type="match status" value="1"/>
</dbReference>
<reference evidence="5 6" key="1">
    <citation type="submission" date="2019-11" db="EMBL/GenBank/DDBJ databases">
        <title>Identification of a novel strain.</title>
        <authorList>
            <person name="Xu Q."/>
            <person name="Wang G."/>
        </authorList>
    </citation>
    <scope>NUCLEOTIDE SEQUENCE [LARGE SCALE GENOMIC DNA]</scope>
    <source>
        <strain evidence="6">xq</strain>
    </source>
</reference>
<evidence type="ECO:0000256" key="3">
    <source>
        <dbReference type="SAM" id="MobiDB-lite"/>
    </source>
</evidence>
<protein>
    <recommendedName>
        <fullName evidence="4">ATP-dependent DNA ligase family profile domain-containing protein</fullName>
    </recommendedName>
</protein>
<evidence type="ECO:0000313" key="5">
    <source>
        <dbReference type="EMBL" id="MTD96248.1"/>
    </source>
</evidence>
<dbReference type="Gene3D" id="3.30.470.30">
    <property type="entry name" value="DNA ligase/mRNA capping enzyme"/>
    <property type="match status" value="1"/>
</dbReference>
<dbReference type="InterPro" id="IPR012310">
    <property type="entry name" value="DNA_ligase_ATP-dep_cent"/>
</dbReference>
<sequence>MKPRRSTHRSPARFLGRMSEGAKPAPFPGFVEPCGPTPRQHPPSGDGWLHEIKHDGYRFQAHVREGAVALYTSGGNDWTLRMPTIAASVGAVPVNNVILDGELVAVDAKGNAVFYELPSELKARVKAKLVYYAFDLLHLDGFDLRGADLVDRKRVLEALLADAKGMQLIKYVEHIAGNGEAVLDHACKLGLEGIVSKRADAPYRSGKRPEWIKTNCAVA</sequence>
<dbReference type="GO" id="GO:0006310">
    <property type="term" value="P:DNA recombination"/>
    <property type="evidence" value="ECO:0007669"/>
    <property type="project" value="InterPro"/>
</dbReference>
<evidence type="ECO:0000256" key="2">
    <source>
        <dbReference type="ARBA" id="ARBA00022598"/>
    </source>
</evidence>
<dbReference type="EMBL" id="WMBQ01000002">
    <property type="protein sequence ID" value="MTD96248.1"/>
    <property type="molecule type" value="Genomic_DNA"/>
</dbReference>
<dbReference type="Gene3D" id="3.30.1490.70">
    <property type="match status" value="1"/>
</dbReference>
<dbReference type="RefSeq" id="WP_154740690.1">
    <property type="nucleotide sequence ID" value="NZ_WMBQ01000002.1"/>
</dbReference>
<feature type="domain" description="ATP-dependent DNA ligase family profile" evidence="4">
    <location>
        <begin position="122"/>
        <end position="213"/>
    </location>
</feature>